<dbReference type="PANTHER" id="PTHR13085">
    <property type="entry name" value="MICROSOMAL SIGNAL PEPTIDASE 25 KDA SUBUNIT"/>
    <property type="match status" value="1"/>
</dbReference>
<evidence type="ECO:0000256" key="9">
    <source>
        <dbReference type="SAM" id="Phobius"/>
    </source>
</evidence>
<evidence type="ECO:0000256" key="2">
    <source>
        <dbReference type="ARBA" id="ARBA00007324"/>
    </source>
</evidence>
<evidence type="ECO:0000256" key="8">
    <source>
        <dbReference type="ARBA" id="ARBA00045608"/>
    </source>
</evidence>
<feature type="transmembrane region" description="Helical" evidence="9">
    <location>
        <begin position="78"/>
        <end position="99"/>
    </location>
</feature>
<comment type="subcellular location">
    <subcellularLocation>
        <location evidence="1">Endoplasmic reticulum membrane</location>
        <topology evidence="1">Multi-pass membrane protein</topology>
    </subcellularLocation>
</comment>
<evidence type="ECO:0000313" key="10">
    <source>
        <dbReference type="EMBL" id="GAA5813492.1"/>
    </source>
</evidence>
<dbReference type="EMBL" id="BAABUK010000017">
    <property type="protein sequence ID" value="GAA5813492.1"/>
    <property type="molecule type" value="Genomic_DNA"/>
</dbReference>
<comment type="function">
    <text evidence="8">Component of the signal peptidase complex (SPC) which catalyzes the cleavage of N-terminal signal sequences from nascent proteins as they are translocated into the lumen of the endoplasmic reticulum. Enhances the enzymatic activity of SPC and facilitates the interactions between different components of the translocation site.</text>
</comment>
<evidence type="ECO:0000256" key="6">
    <source>
        <dbReference type="ARBA" id="ARBA00022989"/>
    </source>
</evidence>
<keyword evidence="5" id="KW-0256">Endoplasmic reticulum</keyword>
<feature type="transmembrane region" description="Helical" evidence="9">
    <location>
        <begin position="48"/>
        <end position="66"/>
    </location>
</feature>
<keyword evidence="7 9" id="KW-0472">Membrane</keyword>
<dbReference type="InterPro" id="IPR009582">
    <property type="entry name" value="Spc2/SPCS2"/>
</dbReference>
<reference evidence="10 11" key="1">
    <citation type="submission" date="2024-04" db="EMBL/GenBank/DDBJ databases">
        <title>genome sequences of Mucor flavus KT1a and Helicostylum pulchrum KT1b strains isolated from the surface of a dry-aged beef.</title>
        <authorList>
            <person name="Toyotome T."/>
            <person name="Hosono M."/>
            <person name="Torimaru M."/>
            <person name="Fukuda K."/>
            <person name="Mikami N."/>
        </authorList>
    </citation>
    <scope>NUCLEOTIDE SEQUENCE [LARGE SCALE GENOMIC DNA]</scope>
    <source>
        <strain evidence="10 11">KT1a</strain>
    </source>
</reference>
<comment type="similarity">
    <text evidence="2">Belongs to the SPCS2 family.</text>
</comment>
<evidence type="ECO:0000256" key="5">
    <source>
        <dbReference type="ARBA" id="ARBA00022824"/>
    </source>
</evidence>
<proteinExistence type="inferred from homology"/>
<evidence type="ECO:0000313" key="11">
    <source>
        <dbReference type="Proteomes" id="UP001473302"/>
    </source>
</evidence>
<keyword evidence="4 9" id="KW-0812">Transmembrane</keyword>
<dbReference type="Proteomes" id="UP001473302">
    <property type="component" value="Unassembled WGS sequence"/>
</dbReference>
<comment type="caution">
    <text evidence="10">The sequence shown here is derived from an EMBL/GenBank/DDBJ whole genome shotgun (WGS) entry which is preliminary data.</text>
</comment>
<accession>A0ABP9Z336</accession>
<dbReference type="Pfam" id="PF06703">
    <property type="entry name" value="SPC25"/>
    <property type="match status" value="1"/>
</dbReference>
<dbReference type="PANTHER" id="PTHR13085:SF0">
    <property type="entry name" value="SIGNAL PEPTIDASE COMPLEX SUBUNIT 2"/>
    <property type="match status" value="1"/>
</dbReference>
<evidence type="ECO:0000256" key="1">
    <source>
        <dbReference type="ARBA" id="ARBA00004477"/>
    </source>
</evidence>
<name>A0ABP9Z336_9FUNG</name>
<evidence type="ECO:0000256" key="4">
    <source>
        <dbReference type="ARBA" id="ARBA00022692"/>
    </source>
</evidence>
<protein>
    <recommendedName>
        <fullName evidence="3">Signal peptidase complex subunit 2</fullName>
    </recommendedName>
</protein>
<evidence type="ECO:0000256" key="3">
    <source>
        <dbReference type="ARBA" id="ARBA00017057"/>
    </source>
</evidence>
<organism evidence="10 11">
    <name type="scientific">Mucor flavus</name>
    <dbReference type="NCBI Taxonomy" id="439312"/>
    <lineage>
        <taxon>Eukaryota</taxon>
        <taxon>Fungi</taxon>
        <taxon>Fungi incertae sedis</taxon>
        <taxon>Mucoromycota</taxon>
        <taxon>Mucoromycotina</taxon>
        <taxon>Mucoromycetes</taxon>
        <taxon>Mucorales</taxon>
        <taxon>Mucorineae</taxon>
        <taxon>Mucoraceae</taxon>
        <taxon>Mucor</taxon>
    </lineage>
</organism>
<gene>
    <name evidence="10" type="ORF">MFLAVUS_006970</name>
</gene>
<keyword evidence="11" id="KW-1185">Reference proteome</keyword>
<keyword evidence="6 9" id="KW-1133">Transmembrane helix</keyword>
<evidence type="ECO:0000256" key="7">
    <source>
        <dbReference type="ARBA" id="ARBA00023136"/>
    </source>
</evidence>
<sequence>MSQTEVKEPVEVSNVYDGTQLKNAVDDELARFYSTDLKFTQSHVHTDVKLFLGYISCFIAGGAFLYEYKTSFTQALTVTTLCVVAYWIIQTIAFAYTYLVEKDQIFIGYQKVDGKVTGSLTISGSMDKYSSIYKLNMTYKSNGKSVSYQVEPNVARWFTTKGVMVPEAMDKDLTTFLTTLKNKLHDN</sequence>